<keyword evidence="3 7" id="KW-0645">Protease</keyword>
<dbReference type="Pfam" id="PF01088">
    <property type="entry name" value="Peptidase_C12"/>
    <property type="match status" value="1"/>
</dbReference>
<keyword evidence="5 7" id="KW-0378">Hydrolase</keyword>
<feature type="domain" description="UCH catalytic" evidence="9">
    <location>
        <begin position="11"/>
        <end position="241"/>
    </location>
</feature>
<dbReference type="EC" id="3.4.19.12" evidence="8"/>
<evidence type="ECO:0000313" key="10">
    <source>
        <dbReference type="EMBL" id="CDO94636.1"/>
    </source>
</evidence>
<dbReference type="GO" id="GO:0016579">
    <property type="term" value="P:protein deubiquitination"/>
    <property type="evidence" value="ECO:0007669"/>
    <property type="project" value="TreeGrafter"/>
</dbReference>
<evidence type="ECO:0000313" key="11">
    <source>
        <dbReference type="Proteomes" id="UP000031516"/>
    </source>
</evidence>
<dbReference type="PROSITE" id="PS00140">
    <property type="entry name" value="UCH_1"/>
    <property type="match status" value="1"/>
</dbReference>
<dbReference type="SUPFAM" id="SSF54001">
    <property type="entry name" value="Cysteine proteinases"/>
    <property type="match status" value="1"/>
</dbReference>
<keyword evidence="4 7" id="KW-0833">Ubl conjugation pathway</keyword>
<dbReference type="InterPro" id="IPR001578">
    <property type="entry name" value="Peptidase_C12_UCH"/>
</dbReference>
<accession>A0A0A8L6E0</accession>
<comment type="catalytic activity">
    <reaction evidence="1 7 8">
        <text>Thiol-dependent hydrolysis of ester, thioester, amide, peptide and isopeptide bonds formed by the C-terminal Gly of ubiquitin (a 76-residue protein attached to proteins as an intracellular targeting signal).</text>
        <dbReference type="EC" id="3.4.19.12"/>
    </reaction>
</comment>
<comment type="similarity">
    <text evidence="2 7 8">Belongs to the peptidase C12 family.</text>
</comment>
<dbReference type="InterPro" id="IPR038765">
    <property type="entry name" value="Papain-like_cys_pep_sf"/>
</dbReference>
<dbReference type="PANTHER" id="PTHR10589">
    <property type="entry name" value="UBIQUITIN CARBOXYL-TERMINAL HYDROLASE"/>
    <property type="match status" value="1"/>
</dbReference>
<feature type="active site" description="Nucleophile" evidence="7">
    <location>
        <position position="101"/>
    </location>
</feature>
<dbReference type="PROSITE" id="PS52048">
    <property type="entry name" value="UCH_DOMAIN"/>
    <property type="match status" value="1"/>
</dbReference>
<evidence type="ECO:0000256" key="5">
    <source>
        <dbReference type="ARBA" id="ARBA00022801"/>
    </source>
</evidence>
<dbReference type="Proteomes" id="UP000031516">
    <property type="component" value="Unassembled WGS sequence"/>
</dbReference>
<feature type="site" description="Important for enzyme activity" evidence="7">
    <location>
        <position position="190"/>
    </location>
</feature>
<dbReference type="MEROPS" id="C12.002"/>
<keyword evidence="6 7" id="KW-0788">Thiol protease</keyword>
<dbReference type="InterPro" id="IPR057254">
    <property type="entry name" value="UCH_AS"/>
</dbReference>
<name>A0A0A8L6E0_9SACH</name>
<sequence>MSDSEKQKVRSVVPLESNPQVFTNFASSLGLSDAWSFLDIYSLTDPDLLAFVPRPINAVILLFPLNETIDSMNDEFASDVTTSESKKGSPIWFEQTVKNACGLYALLHSLSNNQELLTDSSMLKQFLTEHPALDGNYSNDEAVDDFLVSINEIYNKNSQEGETAAPSAEEDVELHFITFIEKDGVLYELDGRSKTGPRALGKVSSEFDLLTEPLLRKRFETYQDNATESMKLQFSLLGLGPSLD</sequence>
<evidence type="ECO:0000256" key="8">
    <source>
        <dbReference type="RuleBase" id="RU361215"/>
    </source>
</evidence>
<evidence type="ECO:0000256" key="4">
    <source>
        <dbReference type="ARBA" id="ARBA00022786"/>
    </source>
</evidence>
<evidence type="ECO:0000256" key="3">
    <source>
        <dbReference type="ARBA" id="ARBA00022670"/>
    </source>
</evidence>
<protein>
    <recommendedName>
        <fullName evidence="8">Ubiquitin carboxyl-terminal hydrolase</fullName>
        <ecNumber evidence="8">3.4.19.12</ecNumber>
    </recommendedName>
</protein>
<gene>
    <name evidence="10" type="ORF">KLDO_g2895</name>
</gene>
<keyword evidence="11" id="KW-1185">Reference proteome</keyword>
<dbReference type="Gene3D" id="3.40.532.10">
    <property type="entry name" value="Peptidase C12, ubiquitin carboxyl-terminal hydrolase"/>
    <property type="match status" value="1"/>
</dbReference>
<dbReference type="InterPro" id="IPR036959">
    <property type="entry name" value="Peptidase_C12_UCH_sf"/>
</dbReference>
<dbReference type="GO" id="GO:0004843">
    <property type="term" value="F:cysteine-type deubiquitinase activity"/>
    <property type="evidence" value="ECO:0007669"/>
    <property type="project" value="UniProtKB-UniRule"/>
</dbReference>
<evidence type="ECO:0000256" key="2">
    <source>
        <dbReference type="ARBA" id="ARBA00009326"/>
    </source>
</evidence>
<dbReference type="GO" id="GO:0006511">
    <property type="term" value="P:ubiquitin-dependent protein catabolic process"/>
    <property type="evidence" value="ECO:0007669"/>
    <property type="project" value="UniProtKB-UniRule"/>
</dbReference>
<comment type="caution">
    <text evidence="10">The sequence shown here is derived from an EMBL/GenBank/DDBJ whole genome shotgun (WGS) entry which is preliminary data.</text>
</comment>
<evidence type="ECO:0000256" key="6">
    <source>
        <dbReference type="ARBA" id="ARBA00022807"/>
    </source>
</evidence>
<dbReference type="AlphaFoldDB" id="A0A0A8L6E0"/>
<proteinExistence type="inferred from homology"/>
<feature type="active site" description="Proton donor" evidence="7">
    <location>
        <position position="175"/>
    </location>
</feature>
<dbReference type="EMBL" id="CCBQ010000039">
    <property type="protein sequence ID" value="CDO94636.1"/>
    <property type="molecule type" value="Genomic_DNA"/>
</dbReference>
<dbReference type="GO" id="GO:0005737">
    <property type="term" value="C:cytoplasm"/>
    <property type="evidence" value="ECO:0007669"/>
    <property type="project" value="TreeGrafter"/>
</dbReference>
<organism evidence="10 11">
    <name type="scientific">Kluyveromyces dobzhanskii CBS 2104</name>
    <dbReference type="NCBI Taxonomy" id="1427455"/>
    <lineage>
        <taxon>Eukaryota</taxon>
        <taxon>Fungi</taxon>
        <taxon>Dikarya</taxon>
        <taxon>Ascomycota</taxon>
        <taxon>Saccharomycotina</taxon>
        <taxon>Saccharomycetes</taxon>
        <taxon>Saccharomycetales</taxon>
        <taxon>Saccharomycetaceae</taxon>
        <taxon>Kluyveromyces</taxon>
    </lineage>
</organism>
<dbReference type="OrthoDB" id="427186at2759"/>
<reference evidence="10 11" key="1">
    <citation type="submission" date="2014-03" db="EMBL/GenBank/DDBJ databases">
        <title>The genome of Kluyveromyces dobzhanskii.</title>
        <authorList>
            <person name="Nystedt B."/>
            <person name="Astrom S."/>
        </authorList>
    </citation>
    <scope>NUCLEOTIDE SEQUENCE [LARGE SCALE GENOMIC DNA]</scope>
    <source>
        <strain evidence="10 11">CBS 2104</strain>
    </source>
</reference>
<evidence type="ECO:0000256" key="1">
    <source>
        <dbReference type="ARBA" id="ARBA00000707"/>
    </source>
</evidence>
<evidence type="ECO:0000256" key="7">
    <source>
        <dbReference type="PROSITE-ProRule" id="PRU01393"/>
    </source>
</evidence>
<evidence type="ECO:0000259" key="9">
    <source>
        <dbReference type="PROSITE" id="PS52048"/>
    </source>
</evidence>
<dbReference type="PANTHER" id="PTHR10589:SF17">
    <property type="entry name" value="UBIQUITIN CARBOXYL-TERMINAL HYDROLASE"/>
    <property type="match status" value="1"/>
</dbReference>
<dbReference type="PRINTS" id="PR00707">
    <property type="entry name" value="UBCTHYDRLASE"/>
</dbReference>
<feature type="site" description="Transition state stabilizer" evidence="7">
    <location>
        <position position="95"/>
    </location>
</feature>